<dbReference type="Proteomes" id="UP000305451">
    <property type="component" value="Unassembled WGS sequence"/>
</dbReference>
<dbReference type="GO" id="GO:0031956">
    <property type="term" value="F:medium-chain fatty acid-CoA ligase activity"/>
    <property type="evidence" value="ECO:0007669"/>
    <property type="project" value="TreeGrafter"/>
</dbReference>
<dbReference type="EMBL" id="SRXV01000001">
    <property type="protein sequence ID" value="TGY94007.1"/>
    <property type="molecule type" value="Genomic_DNA"/>
</dbReference>
<dbReference type="PROSITE" id="PS00455">
    <property type="entry name" value="AMP_BINDING"/>
    <property type="match status" value="1"/>
</dbReference>
<feature type="domain" description="AMP-dependent synthetase/ligase" evidence="1">
    <location>
        <begin position="10"/>
        <end position="354"/>
    </location>
</feature>
<accession>A0A4S2HD73</accession>
<dbReference type="InterPro" id="IPR045851">
    <property type="entry name" value="AMP-bd_C_sf"/>
</dbReference>
<dbReference type="GO" id="GO:0006631">
    <property type="term" value="P:fatty acid metabolic process"/>
    <property type="evidence" value="ECO:0007669"/>
    <property type="project" value="TreeGrafter"/>
</dbReference>
<dbReference type="AlphaFoldDB" id="A0A4S2HD73"/>
<dbReference type="Pfam" id="PF00501">
    <property type="entry name" value="AMP-binding"/>
    <property type="match status" value="1"/>
</dbReference>
<dbReference type="InterPro" id="IPR025110">
    <property type="entry name" value="AMP-bd_C"/>
</dbReference>
<comment type="caution">
    <text evidence="3">The sequence shown here is derived from an EMBL/GenBank/DDBJ whole genome shotgun (WGS) entry which is preliminary data.</text>
</comment>
<name>A0A4S2HD73_9PROT</name>
<dbReference type="InterPro" id="IPR020845">
    <property type="entry name" value="AMP-binding_CS"/>
</dbReference>
<dbReference type="InterPro" id="IPR000873">
    <property type="entry name" value="AMP-dep_synth/lig_dom"/>
</dbReference>
<dbReference type="Pfam" id="PF13193">
    <property type="entry name" value="AMP-binding_C"/>
    <property type="match status" value="1"/>
</dbReference>
<feature type="domain" description="AMP-binding enzyme C-terminal" evidence="2">
    <location>
        <begin position="401"/>
        <end position="474"/>
    </location>
</feature>
<organism evidence="3 4">
    <name type="scientific">Marinicauda pacifica</name>
    <dbReference type="NCBI Taxonomy" id="1133559"/>
    <lineage>
        <taxon>Bacteria</taxon>
        <taxon>Pseudomonadati</taxon>
        <taxon>Pseudomonadota</taxon>
        <taxon>Alphaproteobacteria</taxon>
        <taxon>Maricaulales</taxon>
        <taxon>Maricaulaceae</taxon>
        <taxon>Marinicauda</taxon>
    </lineage>
</organism>
<dbReference type="Gene3D" id="3.40.50.12780">
    <property type="entry name" value="N-terminal domain of ligase-like"/>
    <property type="match status" value="1"/>
</dbReference>
<dbReference type="PANTHER" id="PTHR43201:SF32">
    <property type="entry name" value="2-SUCCINYLBENZOATE--COA LIGASE, CHLOROPLASTIC_PEROXISOMAL"/>
    <property type="match status" value="1"/>
</dbReference>
<dbReference type="Gene3D" id="3.30.300.30">
    <property type="match status" value="1"/>
</dbReference>
<evidence type="ECO:0000313" key="3">
    <source>
        <dbReference type="EMBL" id="TGY94007.1"/>
    </source>
</evidence>
<sequence>MIAAIDRFLAQAQRTPDALAVRDESGAALTYGALARRATRLAAGLQARLGTSETRIVALAAKNHGEHLVAMLGIFLSGHSWLPLNPRSARALNDTVVATLKPGLVLRDTACADCVSETRDSVAFSASAAGCLDALGIDADGWRRPALAPDHVMSIKLTGGTTGTPKAVAQTQSMIATVIDDLTQVFAIGPDSVNLAVAPLSHGAFHLLFPVLAQGGRHEVLASADPDTVLDTMEARAVTHTFMPPTLITKLVSSGKATPDRFPALRELIYSAAPMAPAQIEKAQAAFGPRIAVMYGQVEAPVAVSAMNADTLSSSGKLESVGQPCPSSEVRIDAGPGEDGEILVRGPLVAQSYLTGEEFPATEGWLHTGDLGRIDAAGFLYIRGRAREMIITGGFNVYPGEVERALLSVDGVEEACVFGVADDYWGERIEAAIVHSGAVSEDDLGQAVRDAIGAVAAPKTYHVLEALPRNAVGKVVRREVAAALS</sequence>
<dbReference type="PANTHER" id="PTHR43201">
    <property type="entry name" value="ACYL-COA SYNTHETASE"/>
    <property type="match status" value="1"/>
</dbReference>
<gene>
    <name evidence="3" type="ORF">E5162_01590</name>
</gene>
<proteinExistence type="predicted"/>
<evidence type="ECO:0000313" key="4">
    <source>
        <dbReference type="Proteomes" id="UP000305451"/>
    </source>
</evidence>
<keyword evidence="4" id="KW-1185">Reference proteome</keyword>
<reference evidence="3 4" key="1">
    <citation type="journal article" date="2013" name="Int. J. Syst. Evol. Microbiol.">
        <title>Marinicauda pacifica gen. nov., sp. nov., a prosthecate alphaproteobacterium of the family Hyphomonadaceae isolated from deep seawater.</title>
        <authorList>
            <person name="Zhang X.Y."/>
            <person name="Li G.W."/>
            <person name="Wang C.S."/>
            <person name="Zhang Y.J."/>
            <person name="Xu X.W."/>
            <person name="Li H."/>
            <person name="Liu A."/>
            <person name="Liu C."/>
            <person name="Xie B.B."/>
            <person name="Qin Q.L."/>
            <person name="Xu Z."/>
            <person name="Chen X.L."/>
            <person name="Zhou B.C."/>
            <person name="Zhang Y.Z."/>
        </authorList>
    </citation>
    <scope>NUCLEOTIDE SEQUENCE [LARGE SCALE GENOMIC DNA]</scope>
    <source>
        <strain evidence="3 4">P-1 km-3</strain>
    </source>
</reference>
<evidence type="ECO:0000259" key="1">
    <source>
        <dbReference type="Pfam" id="PF00501"/>
    </source>
</evidence>
<protein>
    <submittedName>
        <fullName evidence="3">Long-chain fatty acid--CoA ligase</fullName>
    </submittedName>
</protein>
<keyword evidence="3" id="KW-0436">Ligase</keyword>
<dbReference type="InterPro" id="IPR042099">
    <property type="entry name" value="ANL_N_sf"/>
</dbReference>
<evidence type="ECO:0000259" key="2">
    <source>
        <dbReference type="Pfam" id="PF13193"/>
    </source>
</evidence>
<dbReference type="SUPFAM" id="SSF56801">
    <property type="entry name" value="Acetyl-CoA synthetase-like"/>
    <property type="match status" value="1"/>
</dbReference>
<dbReference type="RefSeq" id="WP_135943202.1">
    <property type="nucleotide sequence ID" value="NZ_BMEI01000001.1"/>
</dbReference>
<dbReference type="OrthoDB" id="6187882at2"/>